<comment type="caution">
    <text evidence="1">The sequence shown here is derived from an EMBL/GenBank/DDBJ whole genome shotgun (WGS) entry which is preliminary data.</text>
</comment>
<dbReference type="AlphaFoldDB" id="A0AAD7IWE4"/>
<sequence length="383" mass="43243">MTMYNICAIDSKLVPNTNAELICRRTEKWAPRPPNWGEEEIEDDDRVSFTVLERSAWRGWVFETSGRLEVRGVFMAAGTHTDMVRSRNHCPMNDAVRGTNYFSKFELESPAGEGGLESPEDNFERTNISGIGGSRNQVGKNHRCKGLAPVYPGEGVGLHHRVRAIRPGGEQCPDAKTPFREGDWGSGRVGVEKIGESIIHTLLVPYDWVEPIDSVGLQAARKDLRGFEGLVHTINMSYTTFPPVADIIHLGSLGFSGIEGAWRLEASEKRVCNVFLSYYRGIWVVEAVGWWWWEKEEKCGGVDRGSFGSFGPILSPQQPPTPWLVFYTSRPADKQPVCNIPEAYSLWPNWHYWWHYTLFFPRGTRRKNLLHGVNDSGGTDRLS</sequence>
<reference evidence="1" key="1">
    <citation type="submission" date="2023-03" db="EMBL/GenBank/DDBJ databases">
        <title>Massive genome expansion in bonnet fungi (Mycena s.s.) driven by repeated elements and novel gene families across ecological guilds.</title>
        <authorList>
            <consortium name="Lawrence Berkeley National Laboratory"/>
            <person name="Harder C.B."/>
            <person name="Miyauchi S."/>
            <person name="Viragh M."/>
            <person name="Kuo A."/>
            <person name="Thoen E."/>
            <person name="Andreopoulos B."/>
            <person name="Lu D."/>
            <person name="Skrede I."/>
            <person name="Drula E."/>
            <person name="Henrissat B."/>
            <person name="Morin E."/>
            <person name="Kohler A."/>
            <person name="Barry K."/>
            <person name="LaButti K."/>
            <person name="Morin E."/>
            <person name="Salamov A."/>
            <person name="Lipzen A."/>
            <person name="Mereny Z."/>
            <person name="Hegedus B."/>
            <person name="Baldrian P."/>
            <person name="Stursova M."/>
            <person name="Weitz H."/>
            <person name="Taylor A."/>
            <person name="Grigoriev I.V."/>
            <person name="Nagy L.G."/>
            <person name="Martin F."/>
            <person name="Kauserud H."/>
        </authorList>
    </citation>
    <scope>NUCLEOTIDE SEQUENCE</scope>
    <source>
        <strain evidence="1">CBHHK182m</strain>
    </source>
</reference>
<dbReference type="Proteomes" id="UP001215598">
    <property type="component" value="Unassembled WGS sequence"/>
</dbReference>
<keyword evidence="2" id="KW-1185">Reference proteome</keyword>
<dbReference type="EMBL" id="JARKIB010000067">
    <property type="protein sequence ID" value="KAJ7750001.1"/>
    <property type="molecule type" value="Genomic_DNA"/>
</dbReference>
<gene>
    <name evidence="1" type="ORF">B0H16DRAFT_1461017</name>
</gene>
<evidence type="ECO:0000313" key="2">
    <source>
        <dbReference type="Proteomes" id="UP001215598"/>
    </source>
</evidence>
<organism evidence="1 2">
    <name type="scientific">Mycena metata</name>
    <dbReference type="NCBI Taxonomy" id="1033252"/>
    <lineage>
        <taxon>Eukaryota</taxon>
        <taxon>Fungi</taxon>
        <taxon>Dikarya</taxon>
        <taxon>Basidiomycota</taxon>
        <taxon>Agaricomycotina</taxon>
        <taxon>Agaricomycetes</taxon>
        <taxon>Agaricomycetidae</taxon>
        <taxon>Agaricales</taxon>
        <taxon>Marasmiineae</taxon>
        <taxon>Mycenaceae</taxon>
        <taxon>Mycena</taxon>
    </lineage>
</organism>
<protein>
    <submittedName>
        <fullName evidence="1">Uncharacterized protein</fullName>
    </submittedName>
</protein>
<proteinExistence type="predicted"/>
<evidence type="ECO:0000313" key="1">
    <source>
        <dbReference type="EMBL" id="KAJ7750001.1"/>
    </source>
</evidence>
<accession>A0AAD7IWE4</accession>
<name>A0AAD7IWE4_9AGAR</name>